<organism evidence="2">
    <name type="scientific">human gut metagenome</name>
    <dbReference type="NCBI Taxonomy" id="408170"/>
    <lineage>
        <taxon>unclassified sequences</taxon>
        <taxon>metagenomes</taxon>
        <taxon>organismal metagenomes</taxon>
    </lineage>
</organism>
<keyword evidence="2" id="KW-0378">Hydrolase</keyword>
<evidence type="ECO:0000313" key="2">
    <source>
        <dbReference type="EMBL" id="ETJ29034.1"/>
    </source>
</evidence>
<accession>W1XJM1</accession>
<reference evidence="2" key="1">
    <citation type="submission" date="2013-12" db="EMBL/GenBank/DDBJ databases">
        <title>A Varibaculum cambriense genome reconstructed from a premature infant gut community with otherwise low bacterial novelty that shifts toward anaerobic metabolism during the third week of life.</title>
        <authorList>
            <person name="Brown C.T."/>
            <person name="Sharon I."/>
            <person name="Thomas B.C."/>
            <person name="Castelle C.J."/>
            <person name="Morowitz M.J."/>
            <person name="Banfield J.F."/>
        </authorList>
    </citation>
    <scope>NUCLEOTIDE SEQUENCE</scope>
</reference>
<feature type="non-terminal residue" evidence="2">
    <location>
        <position position="1"/>
    </location>
</feature>
<proteinExistence type="predicted"/>
<gene>
    <name evidence="2" type="ORF">Q604_UNBC16421G0001</name>
</gene>
<dbReference type="AlphaFoldDB" id="W1XJM1"/>
<evidence type="ECO:0000256" key="1">
    <source>
        <dbReference type="SAM" id="MobiDB-lite"/>
    </source>
</evidence>
<protein>
    <submittedName>
        <fullName evidence="2">Collagenolytic protease</fullName>
    </submittedName>
</protein>
<sequence>KDLEDIIVKAEPEEDDDLVKINGSKADSNYRKRVALNSTGTTTIEIKVYNDYDDDEDDYEERIYNLNIKKVGTTTDSSQNNNNSSNNNSSNNNNNTNVTPSAKVN</sequence>
<feature type="compositionally biased region" description="Low complexity" evidence="1">
    <location>
        <begin position="77"/>
        <end position="97"/>
    </location>
</feature>
<dbReference type="EMBL" id="AZMM01016421">
    <property type="protein sequence ID" value="ETJ29034.1"/>
    <property type="molecule type" value="Genomic_DNA"/>
</dbReference>
<feature type="non-terminal residue" evidence="2">
    <location>
        <position position="105"/>
    </location>
</feature>
<keyword evidence="2" id="KW-0645">Protease</keyword>
<dbReference type="GO" id="GO:0006508">
    <property type="term" value="P:proteolysis"/>
    <property type="evidence" value="ECO:0007669"/>
    <property type="project" value="UniProtKB-KW"/>
</dbReference>
<feature type="region of interest" description="Disordered" evidence="1">
    <location>
        <begin position="71"/>
        <end position="105"/>
    </location>
</feature>
<dbReference type="GO" id="GO:0008233">
    <property type="term" value="F:peptidase activity"/>
    <property type="evidence" value="ECO:0007669"/>
    <property type="project" value="UniProtKB-KW"/>
</dbReference>
<comment type="caution">
    <text evidence="2">The sequence shown here is derived from an EMBL/GenBank/DDBJ whole genome shotgun (WGS) entry which is preliminary data.</text>
</comment>
<name>W1XJM1_9ZZZZ</name>